<dbReference type="AlphaFoldDB" id="A0AAU9MYF9"/>
<keyword evidence="3" id="KW-1185">Reference proteome</keyword>
<dbReference type="PANTHER" id="PTHR31110">
    <property type="entry name" value="PESTICIDAL CRYSTAL CRY8BA PROTEIN"/>
    <property type="match status" value="1"/>
</dbReference>
<protein>
    <submittedName>
        <fullName evidence="2">Uncharacterized protein</fullName>
    </submittedName>
</protein>
<feature type="region of interest" description="Disordered" evidence="1">
    <location>
        <begin position="1"/>
        <end position="34"/>
    </location>
</feature>
<gene>
    <name evidence="2" type="ORF">LVIROSA_LOCUS18269</name>
</gene>
<sequence>MKAARPSLSRLVISDRSHSSGELRWSTRPKKDVGRSSDAAVGLAYNDRIKWWPIYYEENEWIGKVQLSISSTIASDETTHLKCGPVVETLAYDLLLEAAM</sequence>
<proteinExistence type="predicted"/>
<comment type="caution">
    <text evidence="2">The sequence shown here is derived from an EMBL/GenBank/DDBJ whole genome shotgun (WGS) entry which is preliminary data.</text>
</comment>
<evidence type="ECO:0000313" key="2">
    <source>
        <dbReference type="EMBL" id="CAH1431557.1"/>
    </source>
</evidence>
<evidence type="ECO:0000256" key="1">
    <source>
        <dbReference type="SAM" id="MobiDB-lite"/>
    </source>
</evidence>
<name>A0AAU9MYF9_9ASTR</name>
<reference evidence="2 3" key="1">
    <citation type="submission" date="2022-01" db="EMBL/GenBank/DDBJ databases">
        <authorList>
            <person name="Xiong W."/>
            <person name="Schranz E."/>
        </authorList>
    </citation>
    <scope>NUCLEOTIDE SEQUENCE [LARGE SCALE GENOMIC DNA]</scope>
</reference>
<accession>A0AAU9MYF9</accession>
<dbReference type="PANTHER" id="PTHR31110:SF3">
    <property type="entry name" value="PORTAL PROTEIN"/>
    <property type="match status" value="1"/>
</dbReference>
<evidence type="ECO:0000313" key="3">
    <source>
        <dbReference type="Proteomes" id="UP001157418"/>
    </source>
</evidence>
<dbReference type="EMBL" id="CAKMRJ010003334">
    <property type="protein sequence ID" value="CAH1431557.1"/>
    <property type="molecule type" value="Genomic_DNA"/>
</dbReference>
<organism evidence="2 3">
    <name type="scientific">Lactuca virosa</name>
    <dbReference type="NCBI Taxonomy" id="75947"/>
    <lineage>
        <taxon>Eukaryota</taxon>
        <taxon>Viridiplantae</taxon>
        <taxon>Streptophyta</taxon>
        <taxon>Embryophyta</taxon>
        <taxon>Tracheophyta</taxon>
        <taxon>Spermatophyta</taxon>
        <taxon>Magnoliopsida</taxon>
        <taxon>eudicotyledons</taxon>
        <taxon>Gunneridae</taxon>
        <taxon>Pentapetalae</taxon>
        <taxon>asterids</taxon>
        <taxon>campanulids</taxon>
        <taxon>Asterales</taxon>
        <taxon>Asteraceae</taxon>
        <taxon>Cichorioideae</taxon>
        <taxon>Cichorieae</taxon>
        <taxon>Lactucinae</taxon>
        <taxon>Lactuca</taxon>
    </lineage>
</organism>
<dbReference type="Proteomes" id="UP001157418">
    <property type="component" value="Unassembled WGS sequence"/>
</dbReference>